<dbReference type="AlphaFoldDB" id="A0A8H6J114"/>
<feature type="transmembrane region" description="Helical" evidence="1">
    <location>
        <begin position="205"/>
        <end position="224"/>
    </location>
</feature>
<dbReference type="EMBL" id="WIGN01000207">
    <property type="protein sequence ID" value="KAF6804504.1"/>
    <property type="molecule type" value="Genomic_DNA"/>
</dbReference>
<comment type="caution">
    <text evidence="2">The sequence shown here is derived from an EMBL/GenBank/DDBJ whole genome shotgun (WGS) entry which is preliminary data.</text>
</comment>
<evidence type="ECO:0000313" key="2">
    <source>
        <dbReference type="EMBL" id="KAF6804504.1"/>
    </source>
</evidence>
<keyword evidence="1" id="KW-0472">Membrane</keyword>
<protein>
    <submittedName>
        <fullName evidence="2">Uncharacterized protein</fullName>
    </submittedName>
</protein>
<evidence type="ECO:0000313" key="3">
    <source>
        <dbReference type="Proteomes" id="UP000652219"/>
    </source>
</evidence>
<name>A0A8H6J114_9PEZI</name>
<dbReference type="Proteomes" id="UP000652219">
    <property type="component" value="Unassembled WGS sequence"/>
</dbReference>
<gene>
    <name evidence="2" type="ORF">CSOJ01_10164</name>
</gene>
<keyword evidence="3" id="KW-1185">Reference proteome</keyword>
<accession>A0A8H6J114</accession>
<reference evidence="2 3" key="1">
    <citation type="journal article" date="2020" name="Phytopathology">
        <title>Genome Sequence Resources of Colletotrichum truncatum, C. plurivorum, C. musicola, and C. sojae: Four Species Pathogenic to Soybean (Glycine max).</title>
        <authorList>
            <person name="Rogerio F."/>
            <person name="Boufleur T.R."/>
            <person name="Ciampi-Guillardi M."/>
            <person name="Sukno S.A."/>
            <person name="Thon M.R."/>
            <person name="Massola Junior N.S."/>
            <person name="Baroncelli R."/>
        </authorList>
    </citation>
    <scope>NUCLEOTIDE SEQUENCE [LARGE SCALE GENOMIC DNA]</scope>
    <source>
        <strain evidence="2 3">LFN0009</strain>
    </source>
</reference>
<organism evidence="2 3">
    <name type="scientific">Colletotrichum sojae</name>
    <dbReference type="NCBI Taxonomy" id="2175907"/>
    <lineage>
        <taxon>Eukaryota</taxon>
        <taxon>Fungi</taxon>
        <taxon>Dikarya</taxon>
        <taxon>Ascomycota</taxon>
        <taxon>Pezizomycotina</taxon>
        <taxon>Sordariomycetes</taxon>
        <taxon>Hypocreomycetidae</taxon>
        <taxon>Glomerellales</taxon>
        <taxon>Glomerellaceae</taxon>
        <taxon>Colletotrichum</taxon>
        <taxon>Colletotrichum orchidearum species complex</taxon>
    </lineage>
</organism>
<keyword evidence="1" id="KW-0812">Transmembrane</keyword>
<evidence type="ECO:0000256" key="1">
    <source>
        <dbReference type="SAM" id="Phobius"/>
    </source>
</evidence>
<proteinExistence type="predicted"/>
<sequence>MATHRQSSANTHALSDVPRNPFLLIPPALWSTPVQAVRWLHSILPASAAHALVQGFCYAVLPGPYASSSLRALGTFLSGGEDGVGVGLGGRIGVVIFGVLVNHVRRVLCPTMGVGGFEGPVGMLKLAKSSPELFLDEEFAGGFPGRSWNLAKGAGMKILGDFGGEFVGGILWGCVRRLQDSRARRKEEDCDEEWIRKTERLERKIGCVAAVLVVVWVLGGVEFVHARGAHLAAVGIAYWKMMTGGWEHWRALWRMFVPSGMFDQNALTLTTFLGGFGGENENRLGILWFHIELFFWFQHGVYHLLKVALLSALGFEIVMREWRWYGSSQPGLALVIAAWVWGTGPDVPSEYYSLAVPLALCRIRRGTSGAEEASLHGRVSLGVFVYGRRPPRDDDKVV</sequence>
<keyword evidence="1" id="KW-1133">Transmembrane helix</keyword>